<feature type="transmembrane region" description="Helical" evidence="1">
    <location>
        <begin position="6"/>
        <end position="37"/>
    </location>
</feature>
<comment type="caution">
    <text evidence="2">The sequence shown here is derived from an EMBL/GenBank/DDBJ whole genome shotgun (WGS) entry which is preliminary data.</text>
</comment>
<organism evidence="2 3">
    <name type="scientific">Trypanosoma rangeli SC58</name>
    <dbReference type="NCBI Taxonomy" id="429131"/>
    <lineage>
        <taxon>Eukaryota</taxon>
        <taxon>Discoba</taxon>
        <taxon>Euglenozoa</taxon>
        <taxon>Kinetoplastea</taxon>
        <taxon>Metakinetoplastina</taxon>
        <taxon>Trypanosomatida</taxon>
        <taxon>Trypanosomatidae</taxon>
        <taxon>Trypanosoma</taxon>
        <taxon>Herpetosoma</taxon>
    </lineage>
</organism>
<dbReference type="EMBL" id="AUPL01007400">
    <property type="protein sequence ID" value="ESL05088.1"/>
    <property type="molecule type" value="Genomic_DNA"/>
</dbReference>
<keyword evidence="1" id="KW-1133">Transmembrane helix</keyword>
<proteinExistence type="predicted"/>
<dbReference type="Proteomes" id="UP000031737">
    <property type="component" value="Unassembled WGS sequence"/>
</dbReference>
<evidence type="ECO:0000313" key="2">
    <source>
        <dbReference type="EMBL" id="ESL05088.1"/>
    </source>
</evidence>
<keyword evidence="3" id="KW-1185">Reference proteome</keyword>
<reference evidence="2 3" key="1">
    <citation type="submission" date="2013-07" db="EMBL/GenBank/DDBJ databases">
        <authorList>
            <person name="Stoco P.H."/>
            <person name="Wagner G."/>
            <person name="Gerber A."/>
            <person name="Zaha A."/>
            <person name="Thompson C."/>
            <person name="Bartholomeu D.C."/>
            <person name="Luckemeyer D.D."/>
            <person name="Bahia D."/>
            <person name="Loreto E."/>
            <person name="Prestes E.B."/>
            <person name="Lima F.M."/>
            <person name="Rodrigues-Luiz G."/>
            <person name="Vallejo G.A."/>
            <person name="Filho J.F."/>
            <person name="Monteiro K.M."/>
            <person name="Tyler K.M."/>
            <person name="de Almeida L.G."/>
            <person name="Ortiz M.F."/>
            <person name="Siervo M.A."/>
            <person name="de Moraes M.H."/>
            <person name="Cunha O.L."/>
            <person name="Mendonca-Neto R."/>
            <person name="Silva R."/>
            <person name="Teixeira S.M."/>
            <person name="Murta S.M."/>
            <person name="Sincero T.C."/>
            <person name="Mendes T.A."/>
            <person name="Urmenyi T.P."/>
            <person name="Silva V.G."/>
            <person name="da Rocha W.D."/>
            <person name="Andersson B."/>
            <person name="Romanha A.J."/>
            <person name="Steindel M."/>
            <person name="de Vasconcelos A.T."/>
            <person name="Grisard E.C."/>
        </authorList>
    </citation>
    <scope>NUCLEOTIDE SEQUENCE [LARGE SCALE GENOMIC DNA]</scope>
    <source>
        <strain evidence="2 3">SC58</strain>
    </source>
</reference>
<gene>
    <name evidence="2" type="ORF">TRSC58_07305</name>
</gene>
<evidence type="ECO:0000256" key="1">
    <source>
        <dbReference type="SAM" id="Phobius"/>
    </source>
</evidence>
<protein>
    <submittedName>
        <fullName evidence="2">Uncharacterized protein</fullName>
    </submittedName>
</protein>
<feature type="transmembrane region" description="Helical" evidence="1">
    <location>
        <begin position="44"/>
        <end position="64"/>
    </location>
</feature>
<dbReference type="VEuPathDB" id="TriTrypDB:TRSC58_07305"/>
<name>A0A061IRQ0_TRYRA</name>
<feature type="transmembrane region" description="Helical" evidence="1">
    <location>
        <begin position="70"/>
        <end position="88"/>
    </location>
</feature>
<dbReference type="AlphaFoldDB" id="A0A061IRQ0"/>
<evidence type="ECO:0000313" key="3">
    <source>
        <dbReference type="Proteomes" id="UP000031737"/>
    </source>
</evidence>
<sequence>MARKQLFLPALFVCLFTCVVFVRLVYFPFFLVTYFFFLPLLLRCLCSPLLPLVFSFFFFLLLLIHFDVAVFLVVLVVACLFMLCVSVGRRRWWYGSRPLPPSPTHASACLLYPCALFSSPHRHGVSESRMYIYIYIYMRGRWGERDVTQAEAKGGVRVLVGNEATRQ</sequence>
<keyword evidence="1" id="KW-0812">Transmembrane</keyword>
<accession>A0A061IRQ0</accession>
<keyword evidence="1" id="KW-0472">Membrane</keyword>